<dbReference type="GO" id="GO:0016301">
    <property type="term" value="F:kinase activity"/>
    <property type="evidence" value="ECO:0007669"/>
    <property type="project" value="UniProtKB-KW"/>
</dbReference>
<dbReference type="Proteomes" id="UP000287101">
    <property type="component" value="Unassembled WGS sequence"/>
</dbReference>
<evidence type="ECO:0000313" key="8">
    <source>
        <dbReference type="Proteomes" id="UP000287101"/>
    </source>
</evidence>
<feature type="domain" description="Thiamin pyrophosphokinase thiamin-binding" evidence="6">
    <location>
        <begin position="146"/>
        <end position="210"/>
    </location>
</feature>
<accession>A0A430A4K9</accession>
<keyword evidence="2" id="KW-0547">Nucleotide-binding</keyword>
<dbReference type="RefSeq" id="WP_126832828.1">
    <property type="nucleotide sequence ID" value="NZ_CBCRYB010000008.1"/>
</dbReference>
<dbReference type="GO" id="GO:0006772">
    <property type="term" value="P:thiamine metabolic process"/>
    <property type="evidence" value="ECO:0007669"/>
    <property type="project" value="UniProtKB-UniRule"/>
</dbReference>
<dbReference type="AlphaFoldDB" id="A0A430A4K9"/>
<evidence type="ECO:0000256" key="5">
    <source>
        <dbReference type="NCBIfam" id="TIGR01378"/>
    </source>
</evidence>
<dbReference type="SMART" id="SM00983">
    <property type="entry name" value="TPK_B1_binding"/>
    <property type="match status" value="1"/>
</dbReference>
<dbReference type="Pfam" id="PF04265">
    <property type="entry name" value="TPK_B1_binding"/>
    <property type="match status" value="1"/>
</dbReference>
<dbReference type="InterPro" id="IPR007371">
    <property type="entry name" value="TPK_catalytic"/>
</dbReference>
<dbReference type="GO" id="GO:0004788">
    <property type="term" value="F:thiamine diphosphokinase activity"/>
    <property type="evidence" value="ECO:0007669"/>
    <property type="project" value="UniProtKB-UniRule"/>
</dbReference>
<dbReference type="EC" id="2.7.6.2" evidence="5"/>
<dbReference type="EMBL" id="NGJY01000005">
    <property type="protein sequence ID" value="RSU01671.1"/>
    <property type="molecule type" value="Genomic_DNA"/>
</dbReference>
<dbReference type="GO" id="GO:0005524">
    <property type="term" value="F:ATP binding"/>
    <property type="evidence" value="ECO:0007669"/>
    <property type="project" value="UniProtKB-KW"/>
</dbReference>
<keyword evidence="4" id="KW-0067">ATP-binding</keyword>
<dbReference type="InterPro" id="IPR006282">
    <property type="entry name" value="Thi_PPkinase"/>
</dbReference>
<dbReference type="GO" id="GO:0030975">
    <property type="term" value="F:thiamine binding"/>
    <property type="evidence" value="ECO:0007669"/>
    <property type="project" value="InterPro"/>
</dbReference>
<dbReference type="SUPFAM" id="SSF63999">
    <property type="entry name" value="Thiamin pyrophosphokinase, catalytic domain"/>
    <property type="match status" value="1"/>
</dbReference>
<evidence type="ECO:0000256" key="1">
    <source>
        <dbReference type="ARBA" id="ARBA00022679"/>
    </source>
</evidence>
<dbReference type="OrthoDB" id="9804377at2"/>
<dbReference type="NCBIfam" id="TIGR01378">
    <property type="entry name" value="thi_PPkinase"/>
    <property type="match status" value="1"/>
</dbReference>
<dbReference type="GO" id="GO:0009229">
    <property type="term" value="P:thiamine diphosphate biosynthetic process"/>
    <property type="evidence" value="ECO:0007669"/>
    <property type="project" value="InterPro"/>
</dbReference>
<proteinExistence type="predicted"/>
<evidence type="ECO:0000256" key="4">
    <source>
        <dbReference type="ARBA" id="ARBA00022840"/>
    </source>
</evidence>
<evidence type="ECO:0000313" key="7">
    <source>
        <dbReference type="EMBL" id="RSU01671.1"/>
    </source>
</evidence>
<dbReference type="InterPro" id="IPR053149">
    <property type="entry name" value="TPK"/>
</dbReference>
<dbReference type="CDD" id="cd07995">
    <property type="entry name" value="TPK"/>
    <property type="match status" value="1"/>
</dbReference>
<sequence length="217" mass="24459">MSKKIVIVAGGPRDLWPDISNFLSTDTIWFGVDRGAHFLLDEEIVPEWAIGDFDSLAESELKRVEEKVSNINYAKPEKDETDTQLALSIAMRDYPELPIYLIGATGGRLDHFLSNLWLVLEPRYQQIASRLTLMDAQNTITYYLPGDHCISKEADKFYLAYVCLTPVSELTLVDAKYTLTKQEIPYPVSLASNEFVGEKSHFSFTSGLVAVIQSKDK</sequence>
<name>A0A430A4K9_9ENTE</name>
<evidence type="ECO:0000259" key="6">
    <source>
        <dbReference type="SMART" id="SM00983"/>
    </source>
</evidence>
<dbReference type="Pfam" id="PF04263">
    <property type="entry name" value="TPK_catalytic"/>
    <property type="match status" value="1"/>
</dbReference>
<keyword evidence="1" id="KW-0808">Transferase</keyword>
<dbReference type="Gene3D" id="3.40.50.10240">
    <property type="entry name" value="Thiamin pyrophosphokinase, catalytic domain"/>
    <property type="match status" value="1"/>
</dbReference>
<dbReference type="PANTHER" id="PTHR41299">
    <property type="entry name" value="THIAMINE PYROPHOSPHOKINASE"/>
    <property type="match status" value="1"/>
</dbReference>
<organism evidence="7 8">
    <name type="scientific">Vagococcus fessus</name>
    <dbReference type="NCBI Taxonomy" id="120370"/>
    <lineage>
        <taxon>Bacteria</taxon>
        <taxon>Bacillati</taxon>
        <taxon>Bacillota</taxon>
        <taxon>Bacilli</taxon>
        <taxon>Lactobacillales</taxon>
        <taxon>Enterococcaceae</taxon>
        <taxon>Vagococcus</taxon>
    </lineage>
</organism>
<keyword evidence="8" id="KW-1185">Reference proteome</keyword>
<keyword evidence="3 7" id="KW-0418">Kinase</keyword>
<dbReference type="PANTHER" id="PTHR41299:SF1">
    <property type="entry name" value="THIAMINE PYROPHOSPHOKINASE"/>
    <property type="match status" value="1"/>
</dbReference>
<dbReference type="InterPro" id="IPR007373">
    <property type="entry name" value="Thiamin_PyroPKinase_B1-bd"/>
</dbReference>
<gene>
    <name evidence="7" type="ORF">CBF31_10625</name>
</gene>
<evidence type="ECO:0000256" key="2">
    <source>
        <dbReference type="ARBA" id="ARBA00022741"/>
    </source>
</evidence>
<reference evidence="7 8" key="1">
    <citation type="submission" date="2017-05" db="EMBL/GenBank/DDBJ databases">
        <title>Vagococcus spp. assemblies.</title>
        <authorList>
            <person name="Gulvik C.A."/>
        </authorList>
    </citation>
    <scope>NUCLEOTIDE SEQUENCE [LARGE SCALE GENOMIC DNA]</scope>
    <source>
        <strain evidence="7 8">CCUG 41755</strain>
    </source>
</reference>
<dbReference type="InterPro" id="IPR036759">
    <property type="entry name" value="TPK_catalytic_sf"/>
</dbReference>
<evidence type="ECO:0000256" key="3">
    <source>
        <dbReference type="ARBA" id="ARBA00022777"/>
    </source>
</evidence>
<comment type="caution">
    <text evidence="7">The sequence shown here is derived from an EMBL/GenBank/DDBJ whole genome shotgun (WGS) entry which is preliminary data.</text>
</comment>
<protein>
    <recommendedName>
        <fullName evidence="5">Thiamine diphosphokinase</fullName>
        <ecNumber evidence="5">2.7.6.2</ecNumber>
    </recommendedName>
</protein>